<keyword evidence="2" id="KW-0472">Membrane</keyword>
<evidence type="ECO:0000313" key="3">
    <source>
        <dbReference type="EMBL" id="EAR90757.2"/>
    </source>
</evidence>
<dbReference type="KEGG" id="tet:TTHERM_00709690"/>
<dbReference type="Proteomes" id="UP000009168">
    <property type="component" value="Unassembled WGS sequence"/>
</dbReference>
<evidence type="ECO:0000313" key="4">
    <source>
        <dbReference type="Proteomes" id="UP000009168"/>
    </source>
</evidence>
<feature type="transmembrane region" description="Helical" evidence="2">
    <location>
        <begin position="33"/>
        <end position="57"/>
    </location>
</feature>
<feature type="compositionally biased region" description="Basic residues" evidence="1">
    <location>
        <begin position="559"/>
        <end position="568"/>
    </location>
</feature>
<sequence length="582" mass="67673">MIQISNLFRKLDFYSQPFGFFVEKDEKKKKTDVGGILSILTIIISAIYLSYLLQLFFGNKVIPKITTQLQNQTTKLNQAFNKSIFGITYTTSGLTPDQLEQQTGKVFLTYQVQKQTFLQGNYEFIDLNLIDCPNDPNFIGYKCIDFSNQPDILNELFTDPANLSQSYYSLVVQPCQGLPNCANQQDIEDYIMQASFIFFIKIRVNQFNQQTQQMEENFLIDFFQFDQNISIFHQYFLQQQVSTISQGFFIQGSDTRVDITNFRKNNSYYSQQNLLQKAGFTGYGQFFFSLDQIQIITKIQFPLITETLSQFLPIFNVLLALGFIAKEFSESRLIQDINNVYLKQYYKQTAIKLISDQNKDLIINKAQLTQAEYIQQLSNTINNANLQQKQKPKQKASVQSLNNDKIDNSQLDSERYKLILDQTKKKLDISELYSDLIEIKTAIKLLMSPDQYAAMKFCGCDISLANVNLQENEKKRQQNVEKINKVYPFLLPSLTSKNLIQKEDINLKRLDSLENKFSQKMNRKQKEEGVFSNLKVELTSKKSKCEEDLPDNNNSQQSKNHRINRRNVSKQINHVLKTTKFY</sequence>
<dbReference type="RefSeq" id="XP_001011002.2">
    <property type="nucleotide sequence ID" value="XM_001011002.2"/>
</dbReference>
<dbReference type="GeneID" id="7837086"/>
<name>I7LU77_TETTS</name>
<accession>I7LU77</accession>
<evidence type="ECO:0000256" key="1">
    <source>
        <dbReference type="SAM" id="MobiDB-lite"/>
    </source>
</evidence>
<keyword evidence="2 3" id="KW-0812">Transmembrane</keyword>
<dbReference type="AlphaFoldDB" id="I7LU77"/>
<feature type="region of interest" description="Disordered" evidence="1">
    <location>
        <begin position="542"/>
        <end position="570"/>
    </location>
</feature>
<keyword evidence="4" id="KW-1185">Reference proteome</keyword>
<gene>
    <name evidence="3" type="ORF">TTHERM_00709690</name>
</gene>
<dbReference type="InParanoid" id="I7LU77"/>
<organism evidence="3 4">
    <name type="scientific">Tetrahymena thermophila (strain SB210)</name>
    <dbReference type="NCBI Taxonomy" id="312017"/>
    <lineage>
        <taxon>Eukaryota</taxon>
        <taxon>Sar</taxon>
        <taxon>Alveolata</taxon>
        <taxon>Ciliophora</taxon>
        <taxon>Intramacronucleata</taxon>
        <taxon>Oligohymenophorea</taxon>
        <taxon>Hymenostomatida</taxon>
        <taxon>Tetrahymenina</taxon>
        <taxon>Tetrahymenidae</taxon>
        <taxon>Tetrahymena</taxon>
    </lineage>
</organism>
<dbReference type="EMBL" id="GG662794">
    <property type="protein sequence ID" value="EAR90757.2"/>
    <property type="molecule type" value="Genomic_DNA"/>
</dbReference>
<protein>
    <submittedName>
        <fullName evidence="3">Transmembrane protein, putative</fullName>
    </submittedName>
</protein>
<evidence type="ECO:0000256" key="2">
    <source>
        <dbReference type="SAM" id="Phobius"/>
    </source>
</evidence>
<keyword evidence="2" id="KW-1133">Transmembrane helix</keyword>
<reference evidence="4" key="1">
    <citation type="journal article" date="2006" name="PLoS Biol.">
        <title>Macronuclear genome sequence of the ciliate Tetrahymena thermophila, a model eukaryote.</title>
        <authorList>
            <person name="Eisen J.A."/>
            <person name="Coyne R.S."/>
            <person name="Wu M."/>
            <person name="Wu D."/>
            <person name="Thiagarajan M."/>
            <person name="Wortman J.R."/>
            <person name="Badger J.H."/>
            <person name="Ren Q."/>
            <person name="Amedeo P."/>
            <person name="Jones K.M."/>
            <person name="Tallon L.J."/>
            <person name="Delcher A.L."/>
            <person name="Salzberg S.L."/>
            <person name="Silva J.C."/>
            <person name="Haas B.J."/>
            <person name="Majoros W.H."/>
            <person name="Farzad M."/>
            <person name="Carlton J.M."/>
            <person name="Smith R.K. Jr."/>
            <person name="Garg J."/>
            <person name="Pearlman R.E."/>
            <person name="Karrer K.M."/>
            <person name="Sun L."/>
            <person name="Manning G."/>
            <person name="Elde N.C."/>
            <person name="Turkewitz A.P."/>
            <person name="Asai D.J."/>
            <person name="Wilkes D.E."/>
            <person name="Wang Y."/>
            <person name="Cai H."/>
            <person name="Collins K."/>
            <person name="Stewart B.A."/>
            <person name="Lee S.R."/>
            <person name="Wilamowska K."/>
            <person name="Weinberg Z."/>
            <person name="Ruzzo W.L."/>
            <person name="Wloga D."/>
            <person name="Gaertig J."/>
            <person name="Frankel J."/>
            <person name="Tsao C.-C."/>
            <person name="Gorovsky M.A."/>
            <person name="Keeling P.J."/>
            <person name="Waller R.F."/>
            <person name="Patron N.J."/>
            <person name="Cherry J.M."/>
            <person name="Stover N.A."/>
            <person name="Krieger C.J."/>
            <person name="del Toro C."/>
            <person name="Ryder H.F."/>
            <person name="Williamson S.C."/>
            <person name="Barbeau R.A."/>
            <person name="Hamilton E.P."/>
            <person name="Orias E."/>
        </authorList>
    </citation>
    <scope>NUCLEOTIDE SEQUENCE [LARGE SCALE GENOMIC DNA]</scope>
    <source>
        <strain evidence="4">SB210</strain>
    </source>
</reference>
<proteinExistence type="predicted"/>